<dbReference type="NCBIfam" id="TIGR01379">
    <property type="entry name" value="thiL"/>
    <property type="match status" value="1"/>
</dbReference>
<protein>
    <recommendedName>
        <fullName evidence="1">Thiamine-monophosphate kinase</fullName>
        <shortName evidence="1">TMP kinase</shortName>
        <shortName evidence="1">Thiamine-phosphate kinase</shortName>
        <ecNumber evidence="1">2.7.4.16</ecNumber>
    </recommendedName>
</protein>
<dbReference type="GO" id="GO:0009030">
    <property type="term" value="F:thiamine-phosphate kinase activity"/>
    <property type="evidence" value="ECO:0007669"/>
    <property type="project" value="UniProtKB-UniRule"/>
</dbReference>
<feature type="binding site" evidence="1">
    <location>
        <position position="74"/>
    </location>
    <ligand>
        <name>Mg(2+)</name>
        <dbReference type="ChEBI" id="CHEBI:18420"/>
        <label>1</label>
    </ligand>
</feature>
<feature type="binding site" evidence="1">
    <location>
        <position position="75"/>
    </location>
    <ligand>
        <name>Mg(2+)</name>
        <dbReference type="ChEBI" id="CHEBI:18420"/>
        <label>1</label>
    </ligand>
</feature>
<gene>
    <name evidence="4" type="primary">thiL_3</name>
    <name evidence="1" type="synonym">thiL</name>
    <name evidence="4" type="ORF">MsAc7_11850</name>
</gene>
<dbReference type="GO" id="GO:0009229">
    <property type="term" value="P:thiamine diphosphate biosynthetic process"/>
    <property type="evidence" value="ECO:0007669"/>
    <property type="project" value="UniProtKB-UniRule"/>
</dbReference>
<feature type="binding site" evidence="1">
    <location>
        <position position="41"/>
    </location>
    <ligand>
        <name>Mg(2+)</name>
        <dbReference type="ChEBI" id="CHEBI:18420"/>
        <label>4</label>
    </ligand>
</feature>
<keyword evidence="1" id="KW-0067">ATP-binding</keyword>
<dbReference type="EMBL" id="CP131060">
    <property type="protein sequence ID" value="WNY25633.1"/>
    <property type="molecule type" value="Genomic_DNA"/>
</dbReference>
<feature type="binding site" evidence="1">
    <location>
        <position position="249"/>
    </location>
    <ligand>
        <name>Mg(2+)</name>
        <dbReference type="ChEBI" id="CHEBI:18420"/>
        <label>3</label>
    </ligand>
</feature>
<keyword evidence="1 4" id="KW-0418">Kinase</keyword>
<feature type="binding site" evidence="1">
    <location>
        <position position="252"/>
    </location>
    <ligand>
        <name>Mg(2+)</name>
        <dbReference type="ChEBI" id="CHEBI:18420"/>
        <label>5</label>
    </ligand>
</feature>
<comment type="function">
    <text evidence="1">Catalyzes the ATP-dependent phosphorylation of thiamine-monophosphate (TMP) to form thiamine-pyrophosphate (TPP), the active form of vitamin B1.</text>
</comment>
<evidence type="ECO:0000256" key="1">
    <source>
        <dbReference type="HAMAP-Rule" id="MF_02128"/>
    </source>
</evidence>
<keyword evidence="1" id="KW-0479">Metal-binding</keyword>
<comment type="pathway">
    <text evidence="1">Cofactor biosynthesis; thiamine diphosphate biosynthesis; thiamine diphosphate from thiamine phosphate: step 1/1.</text>
</comment>
<dbReference type="Proteomes" id="UP001303587">
    <property type="component" value="Chromosome"/>
</dbReference>
<dbReference type="AlphaFoldDB" id="A0AA96V3T8"/>
<dbReference type="InterPro" id="IPR016188">
    <property type="entry name" value="PurM-like_N"/>
</dbReference>
<dbReference type="HAMAP" id="MF_02128">
    <property type="entry name" value="TMP_kinase"/>
    <property type="match status" value="1"/>
</dbReference>
<comment type="caution">
    <text evidence="1">Lacks conserved residue(s) required for the propagation of feature annotation.</text>
</comment>
<keyword evidence="1" id="KW-0460">Magnesium</keyword>
<dbReference type="InterPro" id="IPR036676">
    <property type="entry name" value="PurM-like_C_sf"/>
</dbReference>
<name>A0AA96V3T8_9EURY</name>
<dbReference type="SUPFAM" id="SSF56042">
    <property type="entry name" value="PurM C-terminal domain-like"/>
    <property type="match status" value="1"/>
</dbReference>
<dbReference type="Pfam" id="PF02769">
    <property type="entry name" value="AIRS_C"/>
    <property type="match status" value="1"/>
</dbReference>
<feature type="binding site" evidence="1">
    <location>
        <position position="176"/>
    </location>
    <ligand>
        <name>ATP</name>
        <dbReference type="ChEBI" id="CHEBI:30616"/>
    </ligand>
</feature>
<comment type="miscellaneous">
    <text evidence="1">Reaction mechanism of ThiL seems to utilize a direct, inline transfer of the gamma-phosphate of ATP to TMP rather than a phosphorylated enzyme intermediate.</text>
</comment>
<dbReference type="SUPFAM" id="SSF55326">
    <property type="entry name" value="PurM N-terminal domain-like"/>
    <property type="match status" value="1"/>
</dbReference>
<dbReference type="PANTHER" id="PTHR30270:SF3">
    <property type="entry name" value="THIAMINE-MONOPHOSPHATE KINASE"/>
    <property type="match status" value="1"/>
</dbReference>
<feature type="binding site" evidence="1">
    <location>
        <position position="384"/>
    </location>
    <ligand>
        <name>substrate</name>
    </ligand>
</feature>
<dbReference type="PANTHER" id="PTHR30270">
    <property type="entry name" value="THIAMINE-MONOPHOSPHATE KINASE"/>
    <property type="match status" value="1"/>
</dbReference>
<feature type="binding site" evidence="1">
    <location>
        <position position="103"/>
    </location>
    <ligand>
        <name>Mg(2+)</name>
        <dbReference type="ChEBI" id="CHEBI:18420"/>
        <label>3</label>
    </ligand>
</feature>
<evidence type="ECO:0000313" key="5">
    <source>
        <dbReference type="Proteomes" id="UP001303587"/>
    </source>
</evidence>
<feature type="binding site" evidence="1">
    <location>
        <begin position="150"/>
        <end position="151"/>
    </location>
    <ligand>
        <name>ATP</name>
        <dbReference type="ChEBI" id="CHEBI:30616"/>
    </ligand>
</feature>
<feature type="domain" description="PurM-like N-terminal" evidence="2">
    <location>
        <begin position="66"/>
        <end position="167"/>
    </location>
</feature>
<accession>A0AA96V3T8</accession>
<dbReference type="Pfam" id="PF00586">
    <property type="entry name" value="AIRS"/>
    <property type="match status" value="1"/>
</dbReference>
<feature type="binding site" evidence="1">
    <location>
        <position position="41"/>
    </location>
    <ligand>
        <name>Mg(2+)</name>
        <dbReference type="ChEBI" id="CHEBI:18420"/>
        <label>3</label>
    </ligand>
</feature>
<feature type="domain" description="PurM-like C-terminal" evidence="3">
    <location>
        <begin position="231"/>
        <end position="330"/>
    </location>
</feature>
<dbReference type="InterPro" id="IPR036921">
    <property type="entry name" value="PurM-like_N_sf"/>
</dbReference>
<dbReference type="Gene3D" id="3.30.1330.10">
    <property type="entry name" value="PurM-like, N-terminal domain"/>
    <property type="match status" value="1"/>
</dbReference>
<dbReference type="RefSeq" id="WP_338101994.1">
    <property type="nucleotide sequence ID" value="NZ_CP131060.1"/>
</dbReference>
<evidence type="ECO:0000259" key="2">
    <source>
        <dbReference type="Pfam" id="PF00586"/>
    </source>
</evidence>
<sequence length="389" mass="41706">MKSPLQDSNVRKVTEKDIIHIFSEVFHFSKKPVLSGSEFDDCAAIDLNFFVSASAGSEPSADASAHSASLLFSTDTVHRKTDFPPSMSPWQIGWMSAAVNLSDIAAMGGKPVAFLAAIGLPADFSLDDTRELALGIHDCVSLFGAEVIGGDTEFHDELTITGTVIGVSGNKNIIYRKNAKPGDLLCVTGFAGSAGVALDILLNDPAFQAAGVDINSAPPSFLKNLTEPYPRVFEGLALSKTGAVTSMMDTSDGLAVSVYELAEMSNVGFIIDAEKIPTEEEAFRILSRVCPDSSSAKEVLLQKALYTGGDYELLFTISPNQLKLVEDVFEKLNAAGKSKSGLSFKSGYVSRFSVIGQAIGEKTVYLRTNLENSMQLKPLLKKGYDQFDK</sequence>
<feature type="binding site" evidence="1">
    <location>
        <position position="75"/>
    </location>
    <ligand>
        <name>Mg(2+)</name>
        <dbReference type="ChEBI" id="CHEBI:18420"/>
        <label>2</label>
    </ligand>
</feature>
<proteinExistence type="inferred from homology"/>
<dbReference type="Gene3D" id="3.90.650.10">
    <property type="entry name" value="PurM-like C-terminal domain"/>
    <property type="match status" value="1"/>
</dbReference>
<dbReference type="GO" id="GO:0009228">
    <property type="term" value="P:thiamine biosynthetic process"/>
    <property type="evidence" value="ECO:0007669"/>
    <property type="project" value="UniProtKB-KW"/>
</dbReference>
<dbReference type="GeneID" id="89230291"/>
<dbReference type="EC" id="2.7.4.16" evidence="1"/>
<dbReference type="InterPro" id="IPR006283">
    <property type="entry name" value="ThiL-like"/>
</dbReference>
<evidence type="ECO:0000259" key="3">
    <source>
        <dbReference type="Pfam" id="PF02769"/>
    </source>
</evidence>
<comment type="catalytic activity">
    <reaction evidence="1">
        <text>thiamine phosphate + ATP = thiamine diphosphate + ADP</text>
        <dbReference type="Rhea" id="RHEA:15913"/>
        <dbReference type="ChEBI" id="CHEBI:30616"/>
        <dbReference type="ChEBI" id="CHEBI:37575"/>
        <dbReference type="ChEBI" id="CHEBI:58937"/>
        <dbReference type="ChEBI" id="CHEBI:456216"/>
        <dbReference type="EC" id="2.7.4.16"/>
    </reaction>
</comment>
<dbReference type="GO" id="GO:0005524">
    <property type="term" value="F:ATP binding"/>
    <property type="evidence" value="ECO:0007669"/>
    <property type="project" value="UniProtKB-UniRule"/>
</dbReference>
<feature type="binding site" evidence="1">
    <location>
        <position position="151"/>
    </location>
    <ligand>
        <name>Mg(2+)</name>
        <dbReference type="ChEBI" id="CHEBI:18420"/>
        <label>1</label>
    </ligand>
</feature>
<evidence type="ECO:0000313" key="4">
    <source>
        <dbReference type="EMBL" id="WNY25633.1"/>
    </source>
</evidence>
<feature type="binding site" evidence="1">
    <location>
        <position position="251"/>
    </location>
    <ligand>
        <name>ATP</name>
        <dbReference type="ChEBI" id="CHEBI:30616"/>
    </ligand>
</feature>
<feature type="binding site" evidence="1">
    <location>
        <position position="73"/>
    </location>
    <ligand>
        <name>Mg(2+)</name>
        <dbReference type="ChEBI" id="CHEBI:18420"/>
        <label>4</label>
    </ligand>
</feature>
<keyword evidence="5" id="KW-1185">Reference proteome</keyword>
<keyword evidence="1 4" id="KW-0808">Transferase</keyword>
<dbReference type="InterPro" id="IPR010918">
    <property type="entry name" value="PurM-like_C_dom"/>
</dbReference>
<dbReference type="CDD" id="cd02194">
    <property type="entry name" value="ThiL"/>
    <property type="match status" value="1"/>
</dbReference>
<feature type="binding site" evidence="1">
    <location>
        <position position="103"/>
    </location>
    <ligand>
        <name>Mg(2+)</name>
        <dbReference type="ChEBI" id="CHEBI:18420"/>
        <label>2</label>
    </ligand>
</feature>
<keyword evidence="1" id="KW-0784">Thiamine biosynthesis</keyword>
<reference evidence="4 5" key="1">
    <citation type="submission" date="2023-07" db="EMBL/GenBank/DDBJ databases">
        <title>Closed genoem sequence of Methanosarcinaceae archaeon Ac7.</title>
        <authorList>
            <person name="Poehlein A."/>
            <person name="Protasov E."/>
            <person name="Platt K."/>
            <person name="Reeh H."/>
            <person name="Daniel R."/>
            <person name="Brune A."/>
        </authorList>
    </citation>
    <scope>NUCLEOTIDE SEQUENCE [LARGE SCALE GENOMIC DNA]</scope>
    <source>
        <strain evidence="4 5">Ac7</strain>
    </source>
</reference>
<feature type="binding site" evidence="1">
    <location>
        <position position="103"/>
    </location>
    <ligand>
        <name>Mg(2+)</name>
        <dbReference type="ChEBI" id="CHEBI:18420"/>
        <label>4</label>
    </ligand>
</feature>
<organism evidence="4 5">
    <name type="scientific">Methanolapillus millepedarum</name>
    <dbReference type="NCBI Taxonomy" id="3028296"/>
    <lineage>
        <taxon>Archaea</taxon>
        <taxon>Methanobacteriati</taxon>
        <taxon>Methanobacteriota</taxon>
        <taxon>Stenosarchaea group</taxon>
        <taxon>Methanomicrobia</taxon>
        <taxon>Methanosarcinales</taxon>
        <taxon>Methanosarcinaceae</taxon>
        <taxon>Methanolapillus</taxon>
    </lineage>
</organism>
<keyword evidence="1" id="KW-0547">Nucleotide-binding</keyword>
<comment type="similarity">
    <text evidence="1">Belongs to the thiamine-monophosphate kinase family.</text>
</comment>
<feature type="binding site" evidence="1">
    <location>
        <position position="82"/>
    </location>
    <ligand>
        <name>substrate</name>
    </ligand>
</feature>
<dbReference type="GO" id="GO:0000287">
    <property type="term" value="F:magnesium ion binding"/>
    <property type="evidence" value="ECO:0007669"/>
    <property type="project" value="UniProtKB-UniRule"/>
</dbReference>